<dbReference type="Proteomes" id="UP000030690">
    <property type="component" value="Unassembled WGS sequence"/>
</dbReference>
<dbReference type="SMR" id="A0A024V2S6"/>
<evidence type="ECO:0000313" key="2">
    <source>
        <dbReference type="Proteomes" id="UP000030690"/>
    </source>
</evidence>
<dbReference type="PANTHER" id="PTHR28457">
    <property type="entry name" value="COILED-COIL DOMAIN-CONTAINING PROTEIN 189"/>
    <property type="match status" value="1"/>
</dbReference>
<organism evidence="1 2">
    <name type="scientific">Plasmodium falciparum Vietnam Oak-Knoll</name>
    <name type="common">FVO</name>
    <dbReference type="NCBI Taxonomy" id="1036723"/>
    <lineage>
        <taxon>Eukaryota</taxon>
        <taxon>Sar</taxon>
        <taxon>Alveolata</taxon>
        <taxon>Apicomplexa</taxon>
        <taxon>Aconoidasida</taxon>
        <taxon>Haemosporida</taxon>
        <taxon>Plasmodiidae</taxon>
        <taxon>Plasmodium</taxon>
        <taxon>Plasmodium (Laverania)</taxon>
    </lineage>
</organism>
<gene>
    <name evidence="1" type="ORF">PFFVO_04568</name>
</gene>
<dbReference type="InterPro" id="IPR032727">
    <property type="entry name" value="CLAMP"/>
</dbReference>
<protein>
    <submittedName>
        <fullName evidence="1">Uncharacterized protein</fullName>
    </submittedName>
</protein>
<dbReference type="PANTHER" id="PTHR28457:SF1">
    <property type="entry name" value="CILIA- AND FLAGELLA-ASSOCIATED PROTEIN 119"/>
    <property type="match status" value="1"/>
</dbReference>
<sequence>MSEENNIRKGPSFVFHDIKKKRMREIILMCNKKKQKKMLLKSLNIKFIYEEKNKKRVKIHVDNFLPVSINSDMEIIKKYKEILYDDNYCNIYDINKLKIGKMKKILKDFFYDIFLFCVSKNLTIKEISTFLSIKKYIFYKFIYKCQNIINLFLEYKQIMLSHCINRVPYFIKVFSFSSLHILLKYSIRSFFKNYSFYKYIFTPNYKICFLCIHKNSYYSEIEKEDTSQICFDDVSTCQEINILGSEEYLRGLVTSSVGFIDNYDDKNRGNNFLEIFQKHMNIFDIKKDDVHFKINKYEQRIDIEKAFSHIKNNILQKYDERRREKKKDNDKLIRRVQNMYDDVENKIMSSLKKILDITNYDEEREKC</sequence>
<dbReference type="OrthoDB" id="425082at2759"/>
<name>A0A024V2S6_PLAFA</name>
<reference evidence="1 2" key="2">
    <citation type="submission" date="2013-02" db="EMBL/GenBank/DDBJ databases">
        <title>The Genome Sequence of Plasmodium falciparum Vietnam Oak-Knoll (FVO).</title>
        <authorList>
            <consortium name="The Broad Institute Genome Sequencing Platform"/>
            <consortium name="The Broad Institute Genome Sequencing Center for Infectious Disease"/>
            <person name="Neafsey D."/>
            <person name="Cheeseman I."/>
            <person name="Volkman S."/>
            <person name="Adams J."/>
            <person name="Walker B."/>
            <person name="Young S.K."/>
            <person name="Zeng Q."/>
            <person name="Gargeya S."/>
            <person name="Fitzgerald M."/>
            <person name="Haas B."/>
            <person name="Abouelleil A."/>
            <person name="Alvarado L."/>
            <person name="Arachchi H.M."/>
            <person name="Berlin A.M."/>
            <person name="Chapman S.B."/>
            <person name="Dewar J."/>
            <person name="Goldberg J."/>
            <person name="Griggs A."/>
            <person name="Gujja S."/>
            <person name="Hansen M."/>
            <person name="Howarth C."/>
            <person name="Imamovic A."/>
            <person name="Larimer J."/>
            <person name="McCowan C."/>
            <person name="Murphy C."/>
            <person name="Neiman D."/>
            <person name="Pearson M."/>
            <person name="Priest M."/>
            <person name="Roberts A."/>
            <person name="Saif S."/>
            <person name="Shea T."/>
            <person name="Sisk P."/>
            <person name="Sykes S."/>
            <person name="Wortman J."/>
            <person name="Nusbaum C."/>
            <person name="Birren B."/>
        </authorList>
    </citation>
    <scope>NUCLEOTIDE SEQUENCE [LARGE SCALE GENOMIC DNA]</scope>
    <source>
        <strain evidence="2">Vietnam Oak-Knoll (FVO)</strain>
    </source>
</reference>
<accession>A0A024V2S6</accession>
<dbReference type="Pfam" id="PF14769">
    <property type="entry name" value="CLAMP"/>
    <property type="match status" value="1"/>
</dbReference>
<evidence type="ECO:0000313" key="1">
    <source>
        <dbReference type="EMBL" id="ETW16515.1"/>
    </source>
</evidence>
<reference evidence="1 2" key="1">
    <citation type="submission" date="2013-02" db="EMBL/GenBank/DDBJ databases">
        <title>The Genome Annotation of Plasmodium falciparum Vietnam Oak-Knoll (FVO).</title>
        <authorList>
            <consortium name="The Broad Institute Genome Sequencing Platform"/>
            <consortium name="The Broad Institute Genome Sequencing Center for Infectious Disease"/>
            <person name="Neafsey D."/>
            <person name="Hoffman S."/>
            <person name="Volkman S."/>
            <person name="Rosenthal P."/>
            <person name="Walker B."/>
            <person name="Young S.K."/>
            <person name="Zeng Q."/>
            <person name="Gargeya S."/>
            <person name="Fitzgerald M."/>
            <person name="Haas B."/>
            <person name="Abouelleil A."/>
            <person name="Allen A.W."/>
            <person name="Alvarado L."/>
            <person name="Arachchi H.M."/>
            <person name="Berlin A.M."/>
            <person name="Chapman S.B."/>
            <person name="Gainer-Dewar J."/>
            <person name="Goldberg J."/>
            <person name="Griggs A."/>
            <person name="Gujja S."/>
            <person name="Hansen M."/>
            <person name="Howarth C."/>
            <person name="Imamovic A."/>
            <person name="Ireland A."/>
            <person name="Larimer J."/>
            <person name="McCowan C."/>
            <person name="Murphy C."/>
            <person name="Pearson M."/>
            <person name="Poon T.W."/>
            <person name="Priest M."/>
            <person name="Roberts A."/>
            <person name="Saif S."/>
            <person name="Shea T."/>
            <person name="Sisk P."/>
            <person name="Sykes S."/>
            <person name="Wortman J."/>
            <person name="Nusbaum C."/>
            <person name="Birren B."/>
        </authorList>
    </citation>
    <scope>NUCLEOTIDE SEQUENCE [LARGE SCALE GENOMIC DNA]</scope>
    <source>
        <strain evidence="2">Vietnam Oak-Knoll (FVO)</strain>
    </source>
</reference>
<proteinExistence type="predicted"/>
<dbReference type="EMBL" id="KI925143">
    <property type="protein sequence ID" value="ETW16515.1"/>
    <property type="molecule type" value="Genomic_DNA"/>
</dbReference>
<dbReference type="AlphaFoldDB" id="A0A024V2S6"/>